<dbReference type="AlphaFoldDB" id="W4KE61"/>
<accession>W4KE61</accession>
<feature type="compositionally biased region" description="Gly residues" evidence="1">
    <location>
        <begin position="7"/>
        <end position="16"/>
    </location>
</feature>
<dbReference type="InParanoid" id="W4KE61"/>
<dbReference type="GeneID" id="20667823"/>
<dbReference type="HOGENOM" id="CLU_2527728_0_0_1"/>
<organism evidence="2 3">
    <name type="scientific">Heterobasidion irregulare (strain TC 32-1)</name>
    <dbReference type="NCBI Taxonomy" id="747525"/>
    <lineage>
        <taxon>Eukaryota</taxon>
        <taxon>Fungi</taxon>
        <taxon>Dikarya</taxon>
        <taxon>Basidiomycota</taxon>
        <taxon>Agaricomycotina</taxon>
        <taxon>Agaricomycetes</taxon>
        <taxon>Russulales</taxon>
        <taxon>Bondarzewiaceae</taxon>
        <taxon>Heterobasidion</taxon>
        <taxon>Heterobasidion annosum species complex</taxon>
    </lineage>
</organism>
<protein>
    <submittedName>
        <fullName evidence="2">Uncharacterized protein</fullName>
    </submittedName>
</protein>
<reference evidence="2 3" key="1">
    <citation type="journal article" date="2012" name="New Phytol.">
        <title>Insight into trade-off between wood decay and parasitism from the genome of a fungal forest pathogen.</title>
        <authorList>
            <person name="Olson A."/>
            <person name="Aerts A."/>
            <person name="Asiegbu F."/>
            <person name="Belbahri L."/>
            <person name="Bouzid O."/>
            <person name="Broberg A."/>
            <person name="Canback B."/>
            <person name="Coutinho P.M."/>
            <person name="Cullen D."/>
            <person name="Dalman K."/>
            <person name="Deflorio G."/>
            <person name="van Diepen L.T."/>
            <person name="Dunand C."/>
            <person name="Duplessis S."/>
            <person name="Durling M."/>
            <person name="Gonthier P."/>
            <person name="Grimwood J."/>
            <person name="Fossdal C.G."/>
            <person name="Hansson D."/>
            <person name="Henrissat B."/>
            <person name="Hietala A."/>
            <person name="Himmelstrand K."/>
            <person name="Hoffmeister D."/>
            <person name="Hogberg N."/>
            <person name="James T.Y."/>
            <person name="Karlsson M."/>
            <person name="Kohler A."/>
            <person name="Kues U."/>
            <person name="Lee Y.H."/>
            <person name="Lin Y.C."/>
            <person name="Lind M."/>
            <person name="Lindquist E."/>
            <person name="Lombard V."/>
            <person name="Lucas S."/>
            <person name="Lunden K."/>
            <person name="Morin E."/>
            <person name="Murat C."/>
            <person name="Park J."/>
            <person name="Raffaello T."/>
            <person name="Rouze P."/>
            <person name="Salamov A."/>
            <person name="Schmutz J."/>
            <person name="Solheim H."/>
            <person name="Stahlberg J."/>
            <person name="Velez H."/>
            <person name="de Vries R.P."/>
            <person name="Wiebenga A."/>
            <person name="Woodward S."/>
            <person name="Yakovlev I."/>
            <person name="Garbelotto M."/>
            <person name="Martin F."/>
            <person name="Grigoriev I.V."/>
            <person name="Stenlid J."/>
        </authorList>
    </citation>
    <scope>NUCLEOTIDE SEQUENCE [LARGE SCALE GENOMIC DNA]</scope>
    <source>
        <strain evidence="2 3">TC 32-1</strain>
    </source>
</reference>
<proteinExistence type="predicted"/>
<name>W4KE61_HETIT</name>
<feature type="region of interest" description="Disordered" evidence="1">
    <location>
        <begin position="1"/>
        <end position="21"/>
    </location>
</feature>
<dbReference type="Proteomes" id="UP000030671">
    <property type="component" value="Unassembled WGS sequence"/>
</dbReference>
<evidence type="ECO:0000313" key="2">
    <source>
        <dbReference type="EMBL" id="ETW83331.1"/>
    </source>
</evidence>
<dbReference type="KEGG" id="hir:HETIRDRAFT_163105"/>
<dbReference type="RefSeq" id="XP_009545598.1">
    <property type="nucleotide sequence ID" value="XM_009547303.1"/>
</dbReference>
<sequence length="84" mass="8905">MGDPAWQGGGGEGASDGGPLSAENVRWRHWAQLRGRGPRGRCCTRLAETLVTAAELAVFDVGNLARGPVESSRVESSRRGKIIC</sequence>
<evidence type="ECO:0000256" key="1">
    <source>
        <dbReference type="SAM" id="MobiDB-lite"/>
    </source>
</evidence>
<evidence type="ECO:0000313" key="3">
    <source>
        <dbReference type="Proteomes" id="UP000030671"/>
    </source>
</evidence>
<dbReference type="EMBL" id="KI925457">
    <property type="protein sequence ID" value="ETW83331.1"/>
    <property type="molecule type" value="Genomic_DNA"/>
</dbReference>
<gene>
    <name evidence="2" type="ORF">HETIRDRAFT_163105</name>
</gene>
<keyword evidence="3" id="KW-1185">Reference proteome</keyword>